<organism evidence="2 3">
    <name type="scientific">Helicobacter didelphidarum</name>
    <dbReference type="NCBI Taxonomy" id="2040648"/>
    <lineage>
        <taxon>Bacteria</taxon>
        <taxon>Pseudomonadati</taxon>
        <taxon>Campylobacterota</taxon>
        <taxon>Epsilonproteobacteria</taxon>
        <taxon>Campylobacterales</taxon>
        <taxon>Helicobacteraceae</taxon>
        <taxon>Helicobacter</taxon>
    </lineage>
</organism>
<reference evidence="2 3" key="1">
    <citation type="submission" date="2018-04" db="EMBL/GenBank/DDBJ databases">
        <title>Novel Campyloabacter and Helicobacter Species and Strains.</title>
        <authorList>
            <person name="Mannion A.J."/>
            <person name="Shen Z."/>
            <person name="Fox J.G."/>
        </authorList>
    </citation>
    <scope>NUCLEOTIDE SEQUENCE [LARGE SCALE GENOMIC DNA]</scope>
    <source>
        <strain evidence="2 3">MIT 17-337</strain>
    </source>
</reference>
<protein>
    <submittedName>
        <fullName evidence="2">Uncharacterized protein</fullName>
    </submittedName>
</protein>
<dbReference type="Proteomes" id="UP000256379">
    <property type="component" value="Unassembled WGS sequence"/>
</dbReference>
<dbReference type="RefSeq" id="WP_115544041.1">
    <property type="nucleotide sequence ID" value="NZ_NXLQ01000164.1"/>
</dbReference>
<keyword evidence="1" id="KW-0472">Membrane</keyword>
<evidence type="ECO:0000256" key="1">
    <source>
        <dbReference type="SAM" id="Phobius"/>
    </source>
</evidence>
<accession>A0A3D8I1J7</accession>
<feature type="transmembrane region" description="Helical" evidence="1">
    <location>
        <begin position="63"/>
        <end position="86"/>
    </location>
</feature>
<evidence type="ECO:0000313" key="3">
    <source>
        <dbReference type="Proteomes" id="UP000256379"/>
    </source>
</evidence>
<gene>
    <name evidence="2" type="ORF">CQA53_11715</name>
</gene>
<evidence type="ECO:0000313" key="2">
    <source>
        <dbReference type="EMBL" id="RDU58965.1"/>
    </source>
</evidence>
<keyword evidence="1" id="KW-0812">Transmembrane</keyword>
<sequence>MSYKKKVKNTLIELLVAIFIPASITLLAILIEYIKTPHIDNKCIPHGRNFPESDATLFTMFEVFFVLCIYGVIIVYYMIMLVWAVFKREDRLKALLSFIKYILFCIITLIAILVVLIWNPNEPPTCDCEVVDCECVLRNIYQADTCYIKDKE</sequence>
<dbReference type="EMBL" id="NXLQ01000164">
    <property type="protein sequence ID" value="RDU58965.1"/>
    <property type="molecule type" value="Genomic_DNA"/>
</dbReference>
<feature type="transmembrane region" description="Helical" evidence="1">
    <location>
        <begin position="98"/>
        <end position="118"/>
    </location>
</feature>
<dbReference type="AlphaFoldDB" id="A0A3D8I1J7"/>
<feature type="transmembrane region" description="Helical" evidence="1">
    <location>
        <begin position="12"/>
        <end position="31"/>
    </location>
</feature>
<keyword evidence="1" id="KW-1133">Transmembrane helix</keyword>
<proteinExistence type="predicted"/>
<name>A0A3D8I1J7_9HELI</name>
<comment type="caution">
    <text evidence="2">The sequence shown here is derived from an EMBL/GenBank/DDBJ whole genome shotgun (WGS) entry which is preliminary data.</text>
</comment>
<keyword evidence="3" id="KW-1185">Reference proteome</keyword>